<reference evidence="4" key="1">
    <citation type="submission" date="2018-05" db="EMBL/GenBank/DDBJ databases">
        <title>Complete Genome Sequence of Methylobacterium sp. 17SD2-17.</title>
        <authorList>
            <person name="Srinivasan S."/>
        </authorList>
    </citation>
    <scope>NUCLEOTIDE SEQUENCE [LARGE SCALE GENOMIC DNA]</scope>
    <source>
        <strain evidence="4">17SD2-17</strain>
    </source>
</reference>
<dbReference type="InterPro" id="IPR028096">
    <property type="entry name" value="EfeO_Cupredoxin"/>
</dbReference>
<evidence type="ECO:0000259" key="2">
    <source>
        <dbReference type="Pfam" id="PF13473"/>
    </source>
</evidence>
<dbReference type="InterPro" id="IPR052721">
    <property type="entry name" value="ET_Amicyanin"/>
</dbReference>
<organism evidence="3 4">
    <name type="scientific">Methylobacterium durans</name>
    <dbReference type="NCBI Taxonomy" id="2202825"/>
    <lineage>
        <taxon>Bacteria</taxon>
        <taxon>Pseudomonadati</taxon>
        <taxon>Pseudomonadota</taxon>
        <taxon>Alphaproteobacteria</taxon>
        <taxon>Hyphomicrobiales</taxon>
        <taxon>Methylobacteriaceae</taxon>
        <taxon>Methylobacterium</taxon>
    </lineage>
</organism>
<keyword evidence="4" id="KW-1185">Reference proteome</keyword>
<dbReference type="InterPro" id="IPR008972">
    <property type="entry name" value="Cupredoxin"/>
</dbReference>
<dbReference type="OrthoDB" id="9796416at2"/>
<name>A0A2U8W9U5_9HYPH</name>
<dbReference type="RefSeq" id="WP_109893206.1">
    <property type="nucleotide sequence ID" value="NZ_CP029550.1"/>
</dbReference>
<proteinExistence type="predicted"/>
<feature type="signal peptide" evidence="1">
    <location>
        <begin position="1"/>
        <end position="27"/>
    </location>
</feature>
<feature type="chain" id="PRO_5016095968" evidence="1">
    <location>
        <begin position="28"/>
        <end position="126"/>
    </location>
</feature>
<evidence type="ECO:0000313" key="3">
    <source>
        <dbReference type="EMBL" id="AWN42914.1"/>
    </source>
</evidence>
<sequence length="126" mass="13685">MPSAQRLPRRKAGCGIAAITLQILALAPVPGIAAAERTRTDPVVIRIDNFTFAPQTLTVAPGTSVTWVNGDDIPHTVVAQNKLFRSKTLDTDERFTFTFQVPGEYAYFCSLHPHMTGTVVVKASTD</sequence>
<dbReference type="SUPFAM" id="SSF49503">
    <property type="entry name" value="Cupredoxins"/>
    <property type="match status" value="1"/>
</dbReference>
<protein>
    <submittedName>
        <fullName evidence="3">Amicyanin</fullName>
    </submittedName>
</protein>
<dbReference type="Gene3D" id="2.60.40.420">
    <property type="entry name" value="Cupredoxins - blue copper proteins"/>
    <property type="match status" value="1"/>
</dbReference>
<accession>A0A2U8W9U5</accession>
<dbReference type="PANTHER" id="PTHR36507:SF1">
    <property type="entry name" value="BLL1555 PROTEIN"/>
    <property type="match status" value="1"/>
</dbReference>
<dbReference type="Proteomes" id="UP000245926">
    <property type="component" value="Chromosome"/>
</dbReference>
<dbReference type="AlphaFoldDB" id="A0A2U8W9U5"/>
<dbReference type="EMBL" id="CP029550">
    <property type="protein sequence ID" value="AWN42914.1"/>
    <property type="molecule type" value="Genomic_DNA"/>
</dbReference>
<dbReference type="InterPro" id="IPR035668">
    <property type="entry name" value="Amicyanin"/>
</dbReference>
<dbReference type="Pfam" id="PF13473">
    <property type="entry name" value="Cupredoxin_1"/>
    <property type="match status" value="1"/>
</dbReference>
<dbReference type="CDD" id="cd13921">
    <property type="entry name" value="Amicyanin"/>
    <property type="match status" value="1"/>
</dbReference>
<dbReference type="KEGG" id="mets:DK389_23455"/>
<evidence type="ECO:0000256" key="1">
    <source>
        <dbReference type="SAM" id="SignalP"/>
    </source>
</evidence>
<keyword evidence="1" id="KW-0732">Signal</keyword>
<gene>
    <name evidence="3" type="ORF">DK389_23455</name>
</gene>
<dbReference type="PANTHER" id="PTHR36507">
    <property type="entry name" value="BLL1555 PROTEIN"/>
    <property type="match status" value="1"/>
</dbReference>
<feature type="domain" description="EfeO-type cupredoxin-like" evidence="2">
    <location>
        <begin position="34"/>
        <end position="121"/>
    </location>
</feature>
<evidence type="ECO:0000313" key="4">
    <source>
        <dbReference type="Proteomes" id="UP000245926"/>
    </source>
</evidence>